<proteinExistence type="predicted"/>
<protein>
    <submittedName>
        <fullName evidence="2">Hemin uptake protein HemP</fullName>
    </submittedName>
</protein>
<evidence type="ECO:0000256" key="1">
    <source>
        <dbReference type="SAM" id="MobiDB-lite"/>
    </source>
</evidence>
<gene>
    <name evidence="2" type="primary">hemP</name>
    <name evidence="2" type="ORF">FH759_05845</name>
</gene>
<dbReference type="Pfam" id="PF10636">
    <property type="entry name" value="hemP"/>
    <property type="match status" value="1"/>
</dbReference>
<name>A0A7C9HAL1_9RHOB</name>
<evidence type="ECO:0000313" key="3">
    <source>
        <dbReference type="Proteomes" id="UP000483078"/>
    </source>
</evidence>
<dbReference type="Proteomes" id="UP000483078">
    <property type="component" value="Unassembled WGS sequence"/>
</dbReference>
<comment type="caution">
    <text evidence="2">The sequence shown here is derived from an EMBL/GenBank/DDBJ whole genome shotgun (WGS) entry which is preliminary data.</text>
</comment>
<dbReference type="InterPro" id="IPR019600">
    <property type="entry name" value="Hemin_uptake_protein_HemP"/>
</dbReference>
<feature type="compositionally biased region" description="Basic and acidic residues" evidence="1">
    <location>
        <begin position="11"/>
        <end position="24"/>
    </location>
</feature>
<accession>A0A7C9HAL1</accession>
<dbReference type="EMBL" id="VENJ01000006">
    <property type="protein sequence ID" value="MTJ04204.1"/>
    <property type="molecule type" value="Genomic_DNA"/>
</dbReference>
<dbReference type="AlphaFoldDB" id="A0A7C9HAL1"/>
<reference evidence="2 3" key="1">
    <citation type="submission" date="2019-06" db="EMBL/GenBank/DDBJ databases">
        <title>Enrichment of Autotrophic Halophilic Microorganisms from Red Sea Brine Pool Using Microbial Electrosynthesis System.</title>
        <authorList>
            <person name="Alqahtani M.F."/>
            <person name="Bajracharya S."/>
            <person name="Katuri K.P."/>
            <person name="Ali M."/>
            <person name="Saikaly P.E."/>
        </authorList>
    </citation>
    <scope>NUCLEOTIDE SEQUENCE [LARGE SCALE GENOMIC DNA]</scope>
    <source>
        <strain evidence="2">MES6</strain>
    </source>
</reference>
<organism evidence="2 3">
    <name type="scientific">Sediminimonas qiaohouensis</name>
    <dbReference type="NCBI Taxonomy" id="552061"/>
    <lineage>
        <taxon>Bacteria</taxon>
        <taxon>Pseudomonadati</taxon>
        <taxon>Pseudomonadota</taxon>
        <taxon>Alphaproteobacteria</taxon>
        <taxon>Rhodobacterales</taxon>
        <taxon>Roseobacteraceae</taxon>
        <taxon>Sediminimonas</taxon>
    </lineage>
</organism>
<dbReference type="Gene3D" id="2.10.70.10">
    <property type="entry name" value="Complement Module, domain 1"/>
    <property type="match status" value="1"/>
</dbReference>
<sequence length="58" mass="6067">MSSATGATVADRVHENPSGEGVHDARALTAGAQTARIMLDGQSYTLRITRAGKLILTK</sequence>
<feature type="region of interest" description="Disordered" evidence="1">
    <location>
        <begin position="1"/>
        <end position="24"/>
    </location>
</feature>
<evidence type="ECO:0000313" key="2">
    <source>
        <dbReference type="EMBL" id="MTJ04204.1"/>
    </source>
</evidence>